<dbReference type="SUPFAM" id="SSF56529">
    <property type="entry name" value="FAH"/>
    <property type="match status" value="1"/>
</dbReference>
<dbReference type="GO" id="GO:0046872">
    <property type="term" value="F:metal ion binding"/>
    <property type="evidence" value="ECO:0007669"/>
    <property type="project" value="UniProtKB-KW"/>
</dbReference>
<dbReference type="PANTHER" id="PTHR11820:SF90">
    <property type="entry name" value="FLUTATHIONE S-TRANSFERASE"/>
    <property type="match status" value="1"/>
</dbReference>
<keyword evidence="4" id="KW-1185">Reference proteome</keyword>
<dbReference type="EMBL" id="VFRR01000004">
    <property type="protein sequence ID" value="TPE54756.1"/>
    <property type="molecule type" value="Genomic_DNA"/>
</dbReference>
<gene>
    <name evidence="3" type="ORF">FJM67_03760</name>
</gene>
<evidence type="ECO:0000313" key="3">
    <source>
        <dbReference type="EMBL" id="TPE54756.1"/>
    </source>
</evidence>
<dbReference type="OrthoDB" id="9805307at2"/>
<evidence type="ECO:0000256" key="1">
    <source>
        <dbReference type="ARBA" id="ARBA00022723"/>
    </source>
</evidence>
<proteinExistence type="predicted"/>
<dbReference type="AlphaFoldDB" id="A0A501X2N6"/>
<evidence type="ECO:0000259" key="2">
    <source>
        <dbReference type="Pfam" id="PF01557"/>
    </source>
</evidence>
<keyword evidence="1" id="KW-0479">Metal-binding</keyword>
<comment type="caution">
    <text evidence="3">The sequence shown here is derived from an EMBL/GenBank/DDBJ whole genome shotgun (WGS) entry which is preliminary data.</text>
</comment>
<reference evidence="3 4" key="1">
    <citation type="submission" date="2019-06" db="EMBL/GenBank/DDBJ databases">
        <title>A novel bacterium of genus Marinomonas, isolated from coastal sand.</title>
        <authorList>
            <person name="Huang H."/>
            <person name="Mo K."/>
            <person name="Hu Y."/>
        </authorList>
    </citation>
    <scope>NUCLEOTIDE SEQUENCE [LARGE SCALE GENOMIC DNA]</scope>
    <source>
        <strain evidence="3 4">HB171799</strain>
    </source>
</reference>
<dbReference type="Pfam" id="PF01557">
    <property type="entry name" value="FAA_hydrolase"/>
    <property type="match status" value="1"/>
</dbReference>
<dbReference type="RefSeq" id="WP_140587335.1">
    <property type="nucleotide sequence ID" value="NZ_VFRR01000004.1"/>
</dbReference>
<feature type="domain" description="Fumarylacetoacetase-like C-terminal" evidence="2">
    <location>
        <begin position="27"/>
        <end position="231"/>
    </location>
</feature>
<dbReference type="GO" id="GO:0018773">
    <property type="term" value="F:acetylpyruvate hydrolase activity"/>
    <property type="evidence" value="ECO:0007669"/>
    <property type="project" value="TreeGrafter"/>
</dbReference>
<dbReference type="InterPro" id="IPR011234">
    <property type="entry name" value="Fumarylacetoacetase-like_C"/>
</dbReference>
<evidence type="ECO:0000313" key="4">
    <source>
        <dbReference type="Proteomes" id="UP000315901"/>
    </source>
</evidence>
<protein>
    <submittedName>
        <fullName evidence="3">Fumarylacetoacetate hydrolase family protein</fullName>
    </submittedName>
</protein>
<organism evidence="3 4">
    <name type="scientific">Maribrevibacterium harenarium</name>
    <dbReference type="NCBI Taxonomy" id="2589817"/>
    <lineage>
        <taxon>Bacteria</taxon>
        <taxon>Pseudomonadati</taxon>
        <taxon>Pseudomonadota</taxon>
        <taxon>Gammaproteobacteria</taxon>
        <taxon>Oceanospirillales</taxon>
        <taxon>Oceanospirillaceae</taxon>
        <taxon>Maribrevibacterium</taxon>
    </lineage>
</organism>
<dbReference type="Gene3D" id="3.90.850.10">
    <property type="entry name" value="Fumarylacetoacetase-like, C-terminal domain"/>
    <property type="match status" value="1"/>
</dbReference>
<name>A0A501X2N6_9GAMM</name>
<dbReference type="InterPro" id="IPR036663">
    <property type="entry name" value="Fumarylacetoacetase_C_sf"/>
</dbReference>
<dbReference type="PANTHER" id="PTHR11820">
    <property type="entry name" value="ACYLPYRUVASE"/>
    <property type="match status" value="1"/>
</dbReference>
<keyword evidence="3" id="KW-0378">Hydrolase</keyword>
<accession>A0A501X2N6</accession>
<sequence length="232" mass="24833">MSYVFNPAPVVLLPIVGASERFPVRRVFCVGRNYAAHAIEMGDDPTRDEPFFFCKDRECVVPVDLNQSVSIAYPSATQQLEYEAELVVALSQGGSDFTLEQAKAAVYGYAVGIDLTRRDLQSAAKAKGRPWDAGKAFDQSAPISAIVPQSIWAPSPESVISLSVDGIEKQNSTLSCLIWSVPELIVKLSQQFSLAPGDVILTGTPENVGPVVAGETMMVTVAGLGSIQVTIN</sequence>
<dbReference type="Proteomes" id="UP000315901">
    <property type="component" value="Unassembled WGS sequence"/>
</dbReference>